<dbReference type="InterPro" id="IPR008407">
    <property type="entry name" value="Brnchd-chn_aa_trnsp_AzlD"/>
</dbReference>
<organism evidence="2 3">
    <name type="scientific">Burkholderia lata (strain ATCC 17760 / DSM 23089 / LMG 22485 / NCIMB 9086 / R18194 / 383)</name>
    <dbReference type="NCBI Taxonomy" id="482957"/>
    <lineage>
        <taxon>Bacteria</taxon>
        <taxon>Pseudomonadati</taxon>
        <taxon>Pseudomonadota</taxon>
        <taxon>Betaproteobacteria</taxon>
        <taxon>Burkholderiales</taxon>
        <taxon>Burkholderiaceae</taxon>
        <taxon>Burkholderia</taxon>
        <taxon>Burkholderia cepacia complex</taxon>
    </lineage>
</organism>
<evidence type="ECO:0000256" key="1">
    <source>
        <dbReference type="SAM" id="Phobius"/>
    </source>
</evidence>
<accession>A0A6P2NY75</accession>
<proteinExistence type="predicted"/>
<dbReference type="RefSeq" id="WP_254609178.1">
    <property type="nucleotide sequence ID" value="NZ_CABVPS010000022.1"/>
</dbReference>
<keyword evidence="1" id="KW-0812">Transmembrane</keyword>
<protein>
    <recommendedName>
        <fullName evidence="4">Branched-chain amino acid ABC transporter</fullName>
    </recommendedName>
</protein>
<keyword evidence="1" id="KW-1133">Transmembrane helix</keyword>
<dbReference type="Pfam" id="PF05437">
    <property type="entry name" value="AzlD"/>
    <property type="match status" value="1"/>
</dbReference>
<dbReference type="AlphaFoldDB" id="A0A6P2NY75"/>
<sequence>MEREKAMGMIENWIAVGIMSGLTILLRALPLLMHRSVLRSSWMTMLNRELPLCVMVILVTHSLSASSTATPLGVEIVGLTVVAVSYLRWRNALLSVVMGLGVLAMLMRFIH</sequence>
<reference evidence="2 3" key="1">
    <citation type="submission" date="2019-09" db="EMBL/GenBank/DDBJ databases">
        <authorList>
            <person name="Depoorter E."/>
        </authorList>
    </citation>
    <scope>NUCLEOTIDE SEQUENCE [LARGE SCALE GENOMIC DNA]</scope>
    <source>
        <strain evidence="2">R-15945</strain>
    </source>
</reference>
<feature type="transmembrane region" description="Helical" evidence="1">
    <location>
        <begin position="92"/>
        <end position="110"/>
    </location>
</feature>
<keyword evidence="1" id="KW-0472">Membrane</keyword>
<evidence type="ECO:0008006" key="4">
    <source>
        <dbReference type="Google" id="ProtNLM"/>
    </source>
</evidence>
<dbReference type="Proteomes" id="UP000494174">
    <property type="component" value="Unassembled WGS sequence"/>
</dbReference>
<evidence type="ECO:0000313" key="2">
    <source>
        <dbReference type="EMBL" id="VWC00242.1"/>
    </source>
</evidence>
<evidence type="ECO:0000313" key="3">
    <source>
        <dbReference type="Proteomes" id="UP000494174"/>
    </source>
</evidence>
<name>A0A6P2NY75_BURL3</name>
<dbReference type="EMBL" id="CABVPU010000020">
    <property type="protein sequence ID" value="VWC00242.1"/>
    <property type="molecule type" value="Genomic_DNA"/>
</dbReference>
<gene>
    <name evidence="2" type="ORF">BLA15945_04862</name>
</gene>
<feature type="transmembrane region" description="Helical" evidence="1">
    <location>
        <begin position="12"/>
        <end position="29"/>
    </location>
</feature>